<evidence type="ECO:0000313" key="2">
    <source>
        <dbReference type="EMBL" id="CAD6500980.1"/>
    </source>
</evidence>
<sequence>MRLLTLICMAPLHATFTLGIKPEVFKETMQGSLVPLLNKNFGINCDSPTTYKSKTIRILAKKARKDSQQGLSHTLRFIHPKYPTLSFYAYPFKHHRITENGKSVTDYLIYNDDWFAVDGAIRTIGDNYDVFKFCTFLPGTSFTNTDGSVITISQDEAIAGPEARPIKLPISKEAHPMNEPSHELWDSFRGLKYPIINDVLKSNGLDD</sequence>
<evidence type="ECO:0000256" key="1">
    <source>
        <dbReference type="SAM" id="SignalP"/>
    </source>
</evidence>
<feature type="chain" id="PRO_5040919570" evidence="1">
    <location>
        <begin position="20"/>
        <end position="207"/>
    </location>
</feature>
<organism evidence="2 3">
    <name type="scientific">Blumeria graminis f. sp. triticale</name>
    <dbReference type="NCBI Taxonomy" id="1689686"/>
    <lineage>
        <taxon>Eukaryota</taxon>
        <taxon>Fungi</taxon>
        <taxon>Dikarya</taxon>
        <taxon>Ascomycota</taxon>
        <taxon>Pezizomycotina</taxon>
        <taxon>Leotiomycetes</taxon>
        <taxon>Erysiphales</taxon>
        <taxon>Erysiphaceae</taxon>
        <taxon>Blumeria</taxon>
    </lineage>
</organism>
<name>A0A9W4CY32_BLUGR</name>
<proteinExistence type="predicted"/>
<dbReference type="Proteomes" id="UP000683417">
    <property type="component" value="Unassembled WGS sequence"/>
</dbReference>
<gene>
    <name evidence="2" type="ORF">BGTH12_LOCUS2338</name>
</gene>
<feature type="signal peptide" evidence="1">
    <location>
        <begin position="1"/>
        <end position="19"/>
    </location>
</feature>
<dbReference type="EMBL" id="CAJHIT010000004">
    <property type="protein sequence ID" value="CAD6500980.1"/>
    <property type="molecule type" value="Genomic_DNA"/>
</dbReference>
<evidence type="ECO:0000313" key="3">
    <source>
        <dbReference type="Proteomes" id="UP000683417"/>
    </source>
</evidence>
<dbReference type="AlphaFoldDB" id="A0A9W4CY32"/>
<accession>A0A9W4CY32</accession>
<comment type="caution">
    <text evidence="2">The sequence shown here is derived from an EMBL/GenBank/DDBJ whole genome shotgun (WGS) entry which is preliminary data.</text>
</comment>
<protein>
    <submittedName>
        <fullName evidence="2">BgTH12-06681</fullName>
    </submittedName>
</protein>
<keyword evidence="1" id="KW-0732">Signal</keyword>
<reference evidence="2" key="1">
    <citation type="submission" date="2020-10" db="EMBL/GenBank/DDBJ databases">
        <authorList>
            <person name="Muller C M."/>
        </authorList>
    </citation>
    <scope>NUCLEOTIDE SEQUENCE</scope>
    <source>
        <strain evidence="2">THUN-12</strain>
    </source>
</reference>